<dbReference type="HOGENOM" id="CLU_050553_0_0_1"/>
<keyword evidence="2" id="KW-0812">Transmembrane</keyword>
<dbReference type="EMBL" id="KB908504">
    <property type="protein sequence ID" value="EOA89719.1"/>
    <property type="molecule type" value="Genomic_DNA"/>
</dbReference>
<dbReference type="GeneID" id="19396889"/>
<reference evidence="3 4" key="1">
    <citation type="journal article" date="2012" name="PLoS Pathog.">
        <title>Diverse lifestyles and strategies of plant pathogenesis encoded in the genomes of eighteen Dothideomycetes fungi.</title>
        <authorList>
            <person name="Ohm R.A."/>
            <person name="Feau N."/>
            <person name="Henrissat B."/>
            <person name="Schoch C.L."/>
            <person name="Horwitz B.A."/>
            <person name="Barry K.W."/>
            <person name="Condon B.J."/>
            <person name="Copeland A.C."/>
            <person name="Dhillon B."/>
            <person name="Glaser F."/>
            <person name="Hesse C.N."/>
            <person name="Kosti I."/>
            <person name="LaButti K."/>
            <person name="Lindquist E.A."/>
            <person name="Lucas S."/>
            <person name="Salamov A.A."/>
            <person name="Bradshaw R.E."/>
            <person name="Ciuffetti L."/>
            <person name="Hamelin R.C."/>
            <person name="Kema G.H.J."/>
            <person name="Lawrence C."/>
            <person name="Scott J.A."/>
            <person name="Spatafora J.W."/>
            <person name="Turgeon B.G."/>
            <person name="de Wit P.J.G.M."/>
            <person name="Zhong S."/>
            <person name="Goodwin S.B."/>
            <person name="Grigoriev I.V."/>
        </authorList>
    </citation>
    <scope>NUCLEOTIDE SEQUENCE [LARGE SCALE GENOMIC DNA]</scope>
    <source>
        <strain evidence="4">28A</strain>
    </source>
</reference>
<evidence type="ECO:0008006" key="5">
    <source>
        <dbReference type="Google" id="ProtNLM"/>
    </source>
</evidence>
<evidence type="ECO:0000256" key="2">
    <source>
        <dbReference type="SAM" id="Phobius"/>
    </source>
</evidence>
<proteinExistence type="predicted"/>
<reference evidence="3 4" key="2">
    <citation type="journal article" date="2013" name="PLoS Genet.">
        <title>Comparative genome structure, secondary metabolite, and effector coding capacity across Cochliobolus pathogens.</title>
        <authorList>
            <person name="Condon B.J."/>
            <person name="Leng Y."/>
            <person name="Wu D."/>
            <person name="Bushley K.E."/>
            <person name="Ohm R.A."/>
            <person name="Otillar R."/>
            <person name="Martin J."/>
            <person name="Schackwitz W."/>
            <person name="Grimwood J."/>
            <person name="MohdZainudin N."/>
            <person name="Xue C."/>
            <person name="Wang R."/>
            <person name="Manning V.A."/>
            <person name="Dhillon B."/>
            <person name="Tu Z.J."/>
            <person name="Steffenson B.J."/>
            <person name="Salamov A."/>
            <person name="Sun H."/>
            <person name="Lowry S."/>
            <person name="LaButti K."/>
            <person name="Han J."/>
            <person name="Copeland A."/>
            <person name="Lindquist E."/>
            <person name="Barry K."/>
            <person name="Schmutz J."/>
            <person name="Baker S.E."/>
            <person name="Ciuffetti L.M."/>
            <person name="Grigoriev I.V."/>
            <person name="Zhong S."/>
            <person name="Turgeon B.G."/>
        </authorList>
    </citation>
    <scope>NUCLEOTIDE SEQUENCE [LARGE SCALE GENOMIC DNA]</scope>
    <source>
        <strain evidence="4">28A</strain>
    </source>
</reference>
<evidence type="ECO:0000313" key="4">
    <source>
        <dbReference type="Proteomes" id="UP000016935"/>
    </source>
</evidence>
<organism evidence="3 4">
    <name type="scientific">Exserohilum turcicum (strain 28A)</name>
    <name type="common">Northern leaf blight fungus</name>
    <name type="synonym">Setosphaeria turcica</name>
    <dbReference type="NCBI Taxonomy" id="671987"/>
    <lineage>
        <taxon>Eukaryota</taxon>
        <taxon>Fungi</taxon>
        <taxon>Dikarya</taxon>
        <taxon>Ascomycota</taxon>
        <taxon>Pezizomycotina</taxon>
        <taxon>Dothideomycetes</taxon>
        <taxon>Pleosporomycetidae</taxon>
        <taxon>Pleosporales</taxon>
        <taxon>Pleosporineae</taxon>
        <taxon>Pleosporaceae</taxon>
        <taxon>Exserohilum</taxon>
    </lineage>
</organism>
<dbReference type="RefSeq" id="XP_008022667.1">
    <property type="nucleotide sequence ID" value="XM_008024476.1"/>
</dbReference>
<name>R0KKR1_EXST2</name>
<dbReference type="STRING" id="671987.R0KKR1"/>
<evidence type="ECO:0000256" key="1">
    <source>
        <dbReference type="SAM" id="MobiDB-lite"/>
    </source>
</evidence>
<keyword evidence="2" id="KW-0472">Membrane</keyword>
<keyword evidence="4" id="KW-1185">Reference proteome</keyword>
<gene>
    <name evidence="3" type="ORF">SETTUDRAFT_146839</name>
</gene>
<feature type="region of interest" description="Disordered" evidence="1">
    <location>
        <begin position="1"/>
        <end position="62"/>
    </location>
</feature>
<dbReference type="OrthoDB" id="2821871at2759"/>
<evidence type="ECO:0000313" key="3">
    <source>
        <dbReference type="EMBL" id="EOA89719.1"/>
    </source>
</evidence>
<accession>R0KKR1</accession>
<protein>
    <recommendedName>
        <fullName evidence="5">ER-bound oxygenase mpaB/mpaB'/Rubber oxygenase catalytic domain-containing protein</fullName>
    </recommendedName>
</protein>
<dbReference type="AlphaFoldDB" id="R0KKR1"/>
<dbReference type="eggNOG" id="ENOG502SHYF">
    <property type="taxonomic scope" value="Eukaryota"/>
</dbReference>
<sequence>MDPQERQRVPVGKRTKAHYKLEFTNGLPPGTDSVEQLDKNPRLPRPPASPKRPLPDLPPVSERKGHWLGKYLDQLDPETEYDHIIRVQSFHRNSVFMTALGYACVFVWLTTTPAGSAAIHGGKVIRRGHQRFYETQLFNFHWVYHGSGSEKTKEYVEKINQMHAIVWKRTPGAFTQAWDAQSAIILLSSYESLLRKMFGTKNDIHPQLKKAWPEWGERLTAWFKAEPVDGVPQTFGINYPRNWDEIVQFGQWLIDFDMDKQRSEEDRIKGHETAEAFIHQFSDLWFPRCLQFLGRAVVLTCLPKKIRVKQQLGDPNPILEFCIRHAFRLGMNYGDSLPDPVMAEFEDFYHELEQQDMSQIDAINAASRDAQDLFIKRTVLFGVFFVVSVVLALRYGASK</sequence>
<feature type="compositionally biased region" description="Pro residues" evidence="1">
    <location>
        <begin position="43"/>
        <end position="58"/>
    </location>
</feature>
<dbReference type="Proteomes" id="UP000016935">
    <property type="component" value="Unassembled WGS sequence"/>
</dbReference>
<keyword evidence="2" id="KW-1133">Transmembrane helix</keyword>
<feature type="transmembrane region" description="Helical" evidence="2">
    <location>
        <begin position="378"/>
        <end position="397"/>
    </location>
</feature>